<protein>
    <recommendedName>
        <fullName evidence="5">Transmembrane protein</fullName>
    </recommendedName>
</protein>
<feature type="transmembrane region" description="Helical" evidence="2">
    <location>
        <begin position="153"/>
        <end position="172"/>
    </location>
</feature>
<dbReference type="RefSeq" id="WP_145274931.1">
    <property type="nucleotide sequence ID" value="NZ_CP036272.1"/>
</dbReference>
<evidence type="ECO:0000256" key="1">
    <source>
        <dbReference type="SAM" id="MobiDB-lite"/>
    </source>
</evidence>
<evidence type="ECO:0000256" key="2">
    <source>
        <dbReference type="SAM" id="Phobius"/>
    </source>
</evidence>
<evidence type="ECO:0008006" key="5">
    <source>
        <dbReference type="Google" id="ProtNLM"/>
    </source>
</evidence>
<reference evidence="3 4" key="1">
    <citation type="submission" date="2019-02" db="EMBL/GenBank/DDBJ databases">
        <title>Deep-cultivation of Planctomycetes and their phenomic and genomic characterization uncovers novel biology.</title>
        <authorList>
            <person name="Wiegand S."/>
            <person name="Jogler M."/>
            <person name="Boedeker C."/>
            <person name="Pinto D."/>
            <person name="Vollmers J."/>
            <person name="Rivas-Marin E."/>
            <person name="Kohn T."/>
            <person name="Peeters S.H."/>
            <person name="Heuer A."/>
            <person name="Rast P."/>
            <person name="Oberbeckmann S."/>
            <person name="Bunk B."/>
            <person name="Jeske O."/>
            <person name="Meyerdierks A."/>
            <person name="Storesund J.E."/>
            <person name="Kallscheuer N."/>
            <person name="Luecker S."/>
            <person name="Lage O.M."/>
            <person name="Pohl T."/>
            <person name="Merkel B.J."/>
            <person name="Hornburger P."/>
            <person name="Mueller R.-W."/>
            <person name="Bruemmer F."/>
            <person name="Labrenz M."/>
            <person name="Spormann A.M."/>
            <person name="Op den Camp H."/>
            <person name="Overmann J."/>
            <person name="Amann R."/>
            <person name="Jetten M.S.M."/>
            <person name="Mascher T."/>
            <person name="Medema M.H."/>
            <person name="Devos D.P."/>
            <person name="Kaster A.-K."/>
            <person name="Ovreas L."/>
            <person name="Rohde M."/>
            <person name="Galperin M.Y."/>
            <person name="Jogler C."/>
        </authorList>
    </citation>
    <scope>NUCLEOTIDE SEQUENCE [LARGE SCALE GENOMIC DNA]</scope>
    <source>
        <strain evidence="3 4">SV_7m_r</strain>
    </source>
</reference>
<proteinExistence type="predicted"/>
<feature type="region of interest" description="Disordered" evidence="1">
    <location>
        <begin position="1"/>
        <end position="78"/>
    </location>
</feature>
<dbReference type="AlphaFoldDB" id="A0A517SYM8"/>
<feature type="transmembrane region" description="Helical" evidence="2">
    <location>
        <begin position="179"/>
        <end position="199"/>
    </location>
</feature>
<name>A0A517SYM8_9BACT</name>
<gene>
    <name evidence="3" type="ORF">SV7mr_36950</name>
</gene>
<keyword evidence="2" id="KW-1133">Transmembrane helix</keyword>
<dbReference type="EMBL" id="CP036272">
    <property type="protein sequence ID" value="QDT61163.1"/>
    <property type="molecule type" value="Genomic_DNA"/>
</dbReference>
<feature type="compositionally biased region" description="Low complexity" evidence="1">
    <location>
        <begin position="49"/>
        <end position="66"/>
    </location>
</feature>
<keyword evidence="2" id="KW-0812">Transmembrane</keyword>
<accession>A0A517SYM8</accession>
<keyword evidence="4" id="KW-1185">Reference proteome</keyword>
<dbReference type="Proteomes" id="UP000315003">
    <property type="component" value="Chromosome"/>
</dbReference>
<evidence type="ECO:0000313" key="4">
    <source>
        <dbReference type="Proteomes" id="UP000315003"/>
    </source>
</evidence>
<keyword evidence="2" id="KW-0472">Membrane</keyword>
<feature type="compositionally biased region" description="Polar residues" evidence="1">
    <location>
        <begin position="1"/>
        <end position="13"/>
    </location>
</feature>
<feature type="transmembrane region" description="Helical" evidence="2">
    <location>
        <begin position="126"/>
        <end position="147"/>
    </location>
</feature>
<evidence type="ECO:0000313" key="3">
    <source>
        <dbReference type="EMBL" id="QDT61163.1"/>
    </source>
</evidence>
<sequence length="201" mass="20326">MSNPDDSPNQQAASPKMPAGQSANHDHAAANEPLAPAPSEALFVAKVISTPEPAPAETEPSPAESENSPQSLPDGATSPAVSIKTAALAIGPLRVGSPFAPGTASAPSIKSSPTVSAVSLAELNALMYLAMGATAAAVLVLLFAILGTILFPVGGLMVATLGVVLAVLGIFSKQKRYQWTAASMIPLHITAAGVCYFRALM</sequence>
<organism evidence="3 4">
    <name type="scientific">Stieleria bergensis</name>
    <dbReference type="NCBI Taxonomy" id="2528025"/>
    <lineage>
        <taxon>Bacteria</taxon>
        <taxon>Pseudomonadati</taxon>
        <taxon>Planctomycetota</taxon>
        <taxon>Planctomycetia</taxon>
        <taxon>Pirellulales</taxon>
        <taxon>Pirellulaceae</taxon>
        <taxon>Stieleria</taxon>
    </lineage>
</organism>